<gene>
    <name evidence="5" type="ORF">WMO28_13525</name>
</gene>
<keyword evidence="6" id="KW-1185">Reference proteome</keyword>
<protein>
    <submittedName>
        <fullName evidence="5">AraC family transcriptional regulator</fullName>
    </submittedName>
</protein>
<dbReference type="SUPFAM" id="SSF51215">
    <property type="entry name" value="Regulatory protein AraC"/>
    <property type="match status" value="1"/>
</dbReference>
<dbReference type="RefSeq" id="WP_178645147.1">
    <property type="nucleotide sequence ID" value="NZ_JBBMEJ010000018.1"/>
</dbReference>
<organism evidence="5 6">
    <name type="scientific">Blautia aquisgranensis</name>
    <dbReference type="NCBI Taxonomy" id="3133153"/>
    <lineage>
        <taxon>Bacteria</taxon>
        <taxon>Bacillati</taxon>
        <taxon>Bacillota</taxon>
        <taxon>Clostridia</taxon>
        <taxon>Lachnospirales</taxon>
        <taxon>Lachnospiraceae</taxon>
        <taxon>Blautia</taxon>
    </lineage>
</organism>
<dbReference type="Gene3D" id="1.10.10.60">
    <property type="entry name" value="Homeodomain-like"/>
    <property type="match status" value="2"/>
</dbReference>
<dbReference type="InterPro" id="IPR037923">
    <property type="entry name" value="HTH-like"/>
</dbReference>
<proteinExistence type="predicted"/>
<dbReference type="PROSITE" id="PS01124">
    <property type="entry name" value="HTH_ARAC_FAMILY_2"/>
    <property type="match status" value="1"/>
</dbReference>
<dbReference type="Pfam" id="PF07883">
    <property type="entry name" value="Cupin_2"/>
    <property type="match status" value="1"/>
</dbReference>
<keyword evidence="1" id="KW-0805">Transcription regulation</keyword>
<dbReference type="SUPFAM" id="SSF46689">
    <property type="entry name" value="Homeodomain-like"/>
    <property type="match status" value="2"/>
</dbReference>
<dbReference type="InterPro" id="IPR018060">
    <property type="entry name" value="HTH_AraC"/>
</dbReference>
<dbReference type="PANTHER" id="PTHR43280:SF34">
    <property type="entry name" value="ARAC-FAMILY TRANSCRIPTIONAL REGULATOR"/>
    <property type="match status" value="1"/>
</dbReference>
<name>A0ABV1BH34_9FIRM</name>
<dbReference type="InterPro" id="IPR009057">
    <property type="entry name" value="Homeodomain-like_sf"/>
</dbReference>
<dbReference type="Pfam" id="PF12833">
    <property type="entry name" value="HTH_18"/>
    <property type="match status" value="1"/>
</dbReference>
<keyword evidence="3" id="KW-0804">Transcription</keyword>
<evidence type="ECO:0000313" key="5">
    <source>
        <dbReference type="EMBL" id="MEQ2371928.1"/>
    </source>
</evidence>
<dbReference type="Proteomes" id="UP001473063">
    <property type="component" value="Unassembled WGS sequence"/>
</dbReference>
<comment type="caution">
    <text evidence="5">The sequence shown here is derived from an EMBL/GenBank/DDBJ whole genome shotgun (WGS) entry which is preliminary data.</text>
</comment>
<dbReference type="EMBL" id="JBBMEJ010000018">
    <property type="protein sequence ID" value="MEQ2371928.1"/>
    <property type="molecule type" value="Genomic_DNA"/>
</dbReference>
<reference evidence="5 6" key="1">
    <citation type="submission" date="2024-03" db="EMBL/GenBank/DDBJ databases">
        <title>Human intestinal bacterial collection.</title>
        <authorList>
            <person name="Pauvert C."/>
            <person name="Hitch T.C.A."/>
            <person name="Clavel T."/>
        </authorList>
    </citation>
    <scope>NUCLEOTIDE SEQUENCE [LARGE SCALE GENOMIC DNA]</scope>
    <source>
        <strain evidence="5 6">CLA-JM-H16</strain>
    </source>
</reference>
<evidence type="ECO:0000259" key="4">
    <source>
        <dbReference type="PROSITE" id="PS01124"/>
    </source>
</evidence>
<evidence type="ECO:0000313" key="6">
    <source>
        <dbReference type="Proteomes" id="UP001473063"/>
    </source>
</evidence>
<dbReference type="CDD" id="cd02208">
    <property type="entry name" value="cupin_RmlC-like"/>
    <property type="match status" value="1"/>
</dbReference>
<feature type="domain" description="HTH araC/xylS-type" evidence="4">
    <location>
        <begin position="180"/>
        <end position="278"/>
    </location>
</feature>
<dbReference type="SMART" id="SM00342">
    <property type="entry name" value="HTH_ARAC"/>
    <property type="match status" value="1"/>
</dbReference>
<evidence type="ECO:0000256" key="2">
    <source>
        <dbReference type="ARBA" id="ARBA00023125"/>
    </source>
</evidence>
<evidence type="ECO:0000256" key="3">
    <source>
        <dbReference type="ARBA" id="ARBA00023163"/>
    </source>
</evidence>
<dbReference type="InterPro" id="IPR013096">
    <property type="entry name" value="Cupin_2"/>
</dbReference>
<dbReference type="PANTHER" id="PTHR43280">
    <property type="entry name" value="ARAC-FAMILY TRANSCRIPTIONAL REGULATOR"/>
    <property type="match status" value="1"/>
</dbReference>
<dbReference type="InterPro" id="IPR014710">
    <property type="entry name" value="RmlC-like_jellyroll"/>
</dbReference>
<sequence>MTDHRAQHEIISSNKDIDIRFYLSVDEGGYVGPHWHSSLEIIYMLEGDMQVKCEETEEEVRAGDISIINSGEIHSFRSKKNKALVLQIPDPLLEKFIPEYASIRFRADSHPVREAEITRLDRLKKICYDMYIVYEIQPEGYLLKFNSLLYDLLYMLLHSYSEKTPGKEAVRNNKNREQIKSILRYLDQNHDRHVTVQETAGHFGYNADYLSRMLKKQIGFTATEYLYEIRMDHIYRDLLNTEDYVNEIFLRHGCSNYKVAMRWFRERYQCTPTQARKNAADKKLMIKTRKLI</sequence>
<dbReference type="Gene3D" id="2.60.120.10">
    <property type="entry name" value="Jelly Rolls"/>
    <property type="match status" value="1"/>
</dbReference>
<evidence type="ECO:0000256" key="1">
    <source>
        <dbReference type="ARBA" id="ARBA00023015"/>
    </source>
</evidence>
<accession>A0ABV1BH34</accession>
<keyword evidence="2" id="KW-0238">DNA-binding</keyword>